<reference evidence="2 3" key="1">
    <citation type="journal article" date="2016" name="Nat. Commun.">
        <title>Thousands of microbial genomes shed light on interconnected biogeochemical processes in an aquifer system.</title>
        <authorList>
            <person name="Anantharaman K."/>
            <person name="Brown C.T."/>
            <person name="Hug L.A."/>
            <person name="Sharon I."/>
            <person name="Castelle C.J."/>
            <person name="Probst A.J."/>
            <person name="Thomas B.C."/>
            <person name="Singh A."/>
            <person name="Wilkins M.J."/>
            <person name="Karaoz U."/>
            <person name="Brodie E.L."/>
            <person name="Williams K.H."/>
            <person name="Hubbard S.S."/>
            <person name="Banfield J.F."/>
        </authorList>
    </citation>
    <scope>NUCLEOTIDE SEQUENCE [LARGE SCALE GENOMIC DNA]</scope>
</reference>
<evidence type="ECO:0000313" key="2">
    <source>
        <dbReference type="EMBL" id="OHA08231.1"/>
    </source>
</evidence>
<sequence>MGSRPTNSDEIESKGETTMPTPSALSTPINADHPKGLKAVQLFRDQYNKAGLNVVGAQYLNENPEFPAALAEVIRRHSITNQFAAEEVASTFDYPAEYAGPKPIAEQVTAIAKLLLLSPDRALEFIETTLPTLSLPEGIEGIGWGAFPTVDAVAERHFRKVTDPAERYCRAVILILEAIGASRIFTNYRKGQILPDRYRMHVRTAEKLRIIALAQPGDIQVFPFQFGIRHRGRSMRRACEVFIATEFGLGAFHGGNQLLIHPERLVRGEQLHMDLPGDEFAPGAGGGFSGAPCLCFVGGGVRFSTDHVSSPSVRCGSSSAFLP</sequence>
<evidence type="ECO:0000256" key="1">
    <source>
        <dbReference type="SAM" id="MobiDB-lite"/>
    </source>
</evidence>
<accession>A0A1G2LBM0</accession>
<dbReference type="Proteomes" id="UP000176705">
    <property type="component" value="Unassembled WGS sequence"/>
</dbReference>
<organism evidence="2 3">
    <name type="scientific">Candidatus Sungbacteria bacterium RIFCSPLOWO2_01_FULL_59_16</name>
    <dbReference type="NCBI Taxonomy" id="1802280"/>
    <lineage>
        <taxon>Bacteria</taxon>
        <taxon>Candidatus Sungiibacteriota</taxon>
    </lineage>
</organism>
<gene>
    <name evidence="2" type="ORF">A3B37_03295</name>
</gene>
<protein>
    <submittedName>
        <fullName evidence="2">Uncharacterized protein</fullName>
    </submittedName>
</protein>
<evidence type="ECO:0000313" key="3">
    <source>
        <dbReference type="Proteomes" id="UP000176705"/>
    </source>
</evidence>
<name>A0A1G2LBM0_9BACT</name>
<proteinExistence type="predicted"/>
<dbReference type="AlphaFoldDB" id="A0A1G2LBM0"/>
<feature type="compositionally biased region" description="Polar residues" evidence="1">
    <location>
        <begin position="16"/>
        <end position="29"/>
    </location>
</feature>
<feature type="region of interest" description="Disordered" evidence="1">
    <location>
        <begin position="1"/>
        <end position="31"/>
    </location>
</feature>
<comment type="caution">
    <text evidence="2">The sequence shown here is derived from an EMBL/GenBank/DDBJ whole genome shotgun (WGS) entry which is preliminary data.</text>
</comment>
<dbReference type="EMBL" id="MHQS01000021">
    <property type="protein sequence ID" value="OHA08231.1"/>
    <property type="molecule type" value="Genomic_DNA"/>
</dbReference>